<protein>
    <submittedName>
        <fullName evidence="8">DUF350 domain-containing protein</fullName>
    </submittedName>
</protein>
<dbReference type="InterPro" id="IPR007140">
    <property type="entry name" value="DUF350"/>
</dbReference>
<accession>A0A6B8KA06</accession>
<dbReference type="KEGG" id="mhey:H2LOC_005145"/>
<feature type="transmembrane region" description="Helical" evidence="7">
    <location>
        <begin position="6"/>
        <end position="30"/>
    </location>
</feature>
<keyword evidence="6 7" id="KW-0472">Membrane</keyword>
<dbReference type="Proteomes" id="UP000309061">
    <property type="component" value="Chromosome"/>
</dbReference>
<keyword evidence="4 7" id="KW-0812">Transmembrane</keyword>
<evidence type="ECO:0000256" key="4">
    <source>
        <dbReference type="ARBA" id="ARBA00022692"/>
    </source>
</evidence>
<dbReference type="EMBL" id="CP046052">
    <property type="protein sequence ID" value="QGM45124.1"/>
    <property type="molecule type" value="Genomic_DNA"/>
</dbReference>
<evidence type="ECO:0000256" key="2">
    <source>
        <dbReference type="ARBA" id="ARBA00005779"/>
    </source>
</evidence>
<dbReference type="RefSeq" id="WP_136495409.1">
    <property type="nucleotide sequence ID" value="NZ_CP046052.1"/>
</dbReference>
<feature type="transmembrane region" description="Helical" evidence="7">
    <location>
        <begin position="77"/>
        <end position="98"/>
    </location>
</feature>
<dbReference type="OrthoDB" id="5573330at2"/>
<evidence type="ECO:0000256" key="3">
    <source>
        <dbReference type="ARBA" id="ARBA00022475"/>
    </source>
</evidence>
<feature type="transmembrane region" description="Helical" evidence="7">
    <location>
        <begin position="110"/>
        <end position="130"/>
    </location>
</feature>
<dbReference type="Pfam" id="PF03994">
    <property type="entry name" value="DUF350"/>
    <property type="match status" value="1"/>
</dbReference>
<evidence type="ECO:0000256" key="7">
    <source>
        <dbReference type="SAM" id="Phobius"/>
    </source>
</evidence>
<keyword evidence="5 7" id="KW-1133">Transmembrane helix</keyword>
<evidence type="ECO:0000256" key="1">
    <source>
        <dbReference type="ARBA" id="ARBA00004651"/>
    </source>
</evidence>
<gene>
    <name evidence="8" type="ORF">H2LOC_005145</name>
</gene>
<dbReference type="PANTHER" id="PTHR40043:SF1">
    <property type="entry name" value="UPF0719 INNER MEMBRANE PROTEIN YJFL"/>
    <property type="match status" value="1"/>
</dbReference>
<dbReference type="PANTHER" id="PTHR40043">
    <property type="entry name" value="UPF0719 INNER MEMBRANE PROTEIN YJFL"/>
    <property type="match status" value="1"/>
</dbReference>
<name>A0A6B8KA06_9HYPH</name>
<evidence type="ECO:0000313" key="9">
    <source>
        <dbReference type="Proteomes" id="UP000309061"/>
    </source>
</evidence>
<dbReference type="GO" id="GO:0005886">
    <property type="term" value="C:plasma membrane"/>
    <property type="evidence" value="ECO:0007669"/>
    <property type="project" value="UniProtKB-SubCell"/>
</dbReference>
<sequence>MPDFVYGLASFAAYFAASIAFCAGFCVVYVRLTPHNEFDLIVRQHNASAAIAFGGSLIGFAIALAGAIHNTGSALEFAVWGVVAFATQVIAYQLARLAHPGLSHAIEQNAVAAAVWVAAVSISAGVLSAACMSP</sequence>
<feature type="transmembrane region" description="Helical" evidence="7">
    <location>
        <begin position="50"/>
        <end position="71"/>
    </location>
</feature>
<proteinExistence type="inferred from homology"/>
<keyword evidence="9" id="KW-1185">Reference proteome</keyword>
<reference evidence="8 9" key="1">
    <citation type="submission" date="2019-11" db="EMBL/GenBank/DDBJ databases">
        <title>The genome sequence of Methylocystis heyeri.</title>
        <authorList>
            <person name="Oshkin I.Y."/>
            <person name="Miroshnikov K."/>
            <person name="Dedysh S.N."/>
        </authorList>
    </citation>
    <scope>NUCLEOTIDE SEQUENCE [LARGE SCALE GENOMIC DNA]</scope>
    <source>
        <strain evidence="8 9">H2</strain>
    </source>
</reference>
<keyword evidence="3" id="KW-1003">Cell membrane</keyword>
<evidence type="ECO:0000256" key="6">
    <source>
        <dbReference type="ARBA" id="ARBA00023136"/>
    </source>
</evidence>
<comment type="similarity">
    <text evidence="2">Belongs to the UPF0719 family.</text>
</comment>
<comment type="subcellular location">
    <subcellularLocation>
        <location evidence="1">Cell membrane</location>
        <topology evidence="1">Multi-pass membrane protein</topology>
    </subcellularLocation>
</comment>
<dbReference type="AlphaFoldDB" id="A0A6B8KA06"/>
<organism evidence="8 9">
    <name type="scientific">Methylocystis heyeri</name>
    <dbReference type="NCBI Taxonomy" id="391905"/>
    <lineage>
        <taxon>Bacteria</taxon>
        <taxon>Pseudomonadati</taxon>
        <taxon>Pseudomonadota</taxon>
        <taxon>Alphaproteobacteria</taxon>
        <taxon>Hyphomicrobiales</taxon>
        <taxon>Methylocystaceae</taxon>
        <taxon>Methylocystis</taxon>
    </lineage>
</organism>
<evidence type="ECO:0000256" key="5">
    <source>
        <dbReference type="ARBA" id="ARBA00022989"/>
    </source>
</evidence>
<evidence type="ECO:0000313" key="8">
    <source>
        <dbReference type="EMBL" id="QGM45124.1"/>
    </source>
</evidence>